<dbReference type="Proteomes" id="UP000035681">
    <property type="component" value="Unplaced"/>
</dbReference>
<name>A0AAF5CZN9_STRER</name>
<sequence>FINMENSNEEEVYIIKTTFDIELFKLPKRNTRTNLSSPTNGPKTNFSKMNRLKPFESNTRKYKNKDFILGEKQNKVEEKFRLEGKRAEMLEKRNKLFKKNRQIPPSGGFHLSIGSSKVKGGTIYETTSNKIYLPLIRSENIRNNIIKTVKSEDNTIECKKEVENSYFFPSKDRLKLVRQDSGIRSIIKGVGNLGFLYEKDDFKTFSRMNSFSFLDANDWTLMHKGNDEFLEINFTLEINDSPLKNSNHHSFKRPRRSPYLDRKYDKRLSFEKKIGEIEGSRGKELDEGKYEMRVRARNLEKRIKIVKKRSEMSERRTLKLKENRHIGCGKKVRITIERGEPINITFCKSSSSDGDFSVSPCAFKNERLVRSGSADFCQISSKDDSMVKSQNFGVAKIVEGINGLRILGKREEEINKNDK</sequence>
<proteinExistence type="predicted"/>
<evidence type="ECO:0000313" key="2">
    <source>
        <dbReference type="WBParaSite" id="TCONS_00004482.p1"/>
    </source>
</evidence>
<evidence type="ECO:0000313" key="1">
    <source>
        <dbReference type="Proteomes" id="UP000035681"/>
    </source>
</evidence>
<dbReference type="WBParaSite" id="TCONS_00004482.p1">
    <property type="protein sequence ID" value="TCONS_00004482.p1"/>
    <property type="gene ID" value="XLOC_001975"/>
</dbReference>
<dbReference type="AlphaFoldDB" id="A0AAF5CZN9"/>
<accession>A0AAF5CZN9</accession>
<protein>
    <submittedName>
        <fullName evidence="2">Uncharacterized protein</fullName>
    </submittedName>
</protein>
<organism evidence="1 2">
    <name type="scientific">Strongyloides stercoralis</name>
    <name type="common">Threadworm</name>
    <dbReference type="NCBI Taxonomy" id="6248"/>
    <lineage>
        <taxon>Eukaryota</taxon>
        <taxon>Metazoa</taxon>
        <taxon>Ecdysozoa</taxon>
        <taxon>Nematoda</taxon>
        <taxon>Chromadorea</taxon>
        <taxon>Rhabditida</taxon>
        <taxon>Tylenchina</taxon>
        <taxon>Panagrolaimomorpha</taxon>
        <taxon>Strongyloidoidea</taxon>
        <taxon>Strongyloididae</taxon>
        <taxon>Strongyloides</taxon>
    </lineage>
</organism>
<reference evidence="2" key="1">
    <citation type="submission" date="2024-02" db="UniProtKB">
        <authorList>
            <consortium name="WormBaseParasite"/>
        </authorList>
    </citation>
    <scope>IDENTIFICATION</scope>
</reference>
<keyword evidence="1" id="KW-1185">Reference proteome</keyword>